<dbReference type="PANTHER" id="PTHR46017">
    <property type="entry name" value="ALPHA-MANNOSIDASE 2C1"/>
    <property type="match status" value="1"/>
</dbReference>
<evidence type="ECO:0000259" key="2">
    <source>
        <dbReference type="Pfam" id="PF01074"/>
    </source>
</evidence>
<evidence type="ECO:0000313" key="5">
    <source>
        <dbReference type="Proteomes" id="UP000279259"/>
    </source>
</evidence>
<dbReference type="Proteomes" id="UP000279259">
    <property type="component" value="Unassembled WGS sequence"/>
</dbReference>
<dbReference type="GO" id="GO:0006013">
    <property type="term" value="P:mannose metabolic process"/>
    <property type="evidence" value="ECO:0007669"/>
    <property type="project" value="InterPro"/>
</dbReference>
<dbReference type="GO" id="GO:0009313">
    <property type="term" value="P:oligosaccharide catabolic process"/>
    <property type="evidence" value="ECO:0007669"/>
    <property type="project" value="TreeGrafter"/>
</dbReference>
<dbReference type="STRING" id="1890683.A0A427YSV6"/>
<dbReference type="GO" id="GO:0004559">
    <property type="term" value="F:alpha-mannosidase activity"/>
    <property type="evidence" value="ECO:0007669"/>
    <property type="project" value="InterPro"/>
</dbReference>
<dbReference type="EMBL" id="RSCD01000002">
    <property type="protein sequence ID" value="RSH94200.1"/>
    <property type="molecule type" value="Genomic_DNA"/>
</dbReference>
<accession>A0A427YSV6</accession>
<feature type="domain" description="Glycoside hydrolase family 38 N-terminal" evidence="2">
    <location>
        <begin position="323"/>
        <end position="378"/>
    </location>
</feature>
<comment type="caution">
    <text evidence="4">The sequence shown here is derived from an EMBL/GenBank/DDBJ whole genome shotgun (WGS) entry which is preliminary data.</text>
</comment>
<evidence type="ECO:0000256" key="1">
    <source>
        <dbReference type="SAM" id="MobiDB-lite"/>
    </source>
</evidence>
<feature type="domain" description="Alpha-mannosidase Ams1-like N-terminal" evidence="3">
    <location>
        <begin position="79"/>
        <end position="234"/>
    </location>
</feature>
<dbReference type="AlphaFoldDB" id="A0A427YSV6"/>
<proteinExistence type="predicted"/>
<dbReference type="OrthoDB" id="10261055at2759"/>
<dbReference type="InterPro" id="IPR027291">
    <property type="entry name" value="Glyco_hydro_38_N_sf"/>
</dbReference>
<keyword evidence="4" id="KW-0378">Hydrolase</keyword>
<keyword evidence="5" id="KW-1185">Reference proteome</keyword>
<feature type="compositionally biased region" description="Basic and acidic residues" evidence="1">
    <location>
        <begin position="15"/>
        <end position="35"/>
    </location>
</feature>
<dbReference type="Gene3D" id="3.20.110.10">
    <property type="entry name" value="Glycoside hydrolase 38, N terminal domain"/>
    <property type="match status" value="1"/>
</dbReference>
<dbReference type="SUPFAM" id="SSF88713">
    <property type="entry name" value="Glycoside hydrolase/deacetylase"/>
    <property type="match status" value="1"/>
</dbReference>
<feature type="compositionally biased region" description="Polar residues" evidence="1">
    <location>
        <begin position="38"/>
        <end position="47"/>
    </location>
</feature>
<dbReference type="InterPro" id="IPR000602">
    <property type="entry name" value="Glyco_hydro_38_N"/>
</dbReference>
<dbReference type="InterPro" id="IPR011330">
    <property type="entry name" value="Glyco_hydro/deAcase_b/a-brl"/>
</dbReference>
<dbReference type="Pfam" id="PF22907">
    <property type="entry name" value="Ams1-like_1st"/>
    <property type="match status" value="1"/>
</dbReference>
<gene>
    <name evidence="4" type="primary">AMS1_5</name>
    <name evidence="4" type="ORF">EHS25_004003</name>
</gene>
<dbReference type="Pfam" id="PF01074">
    <property type="entry name" value="Glyco_hydro_38N"/>
    <property type="match status" value="1"/>
</dbReference>
<dbReference type="InterPro" id="IPR054723">
    <property type="entry name" value="Ams1-like_N"/>
</dbReference>
<evidence type="ECO:0000259" key="3">
    <source>
        <dbReference type="Pfam" id="PF22907"/>
    </source>
</evidence>
<evidence type="ECO:0000313" key="4">
    <source>
        <dbReference type="EMBL" id="RSH94200.1"/>
    </source>
</evidence>
<dbReference type="GO" id="GO:0000329">
    <property type="term" value="C:fungal-type vacuole membrane"/>
    <property type="evidence" value="ECO:0007669"/>
    <property type="project" value="TreeGrafter"/>
</dbReference>
<feature type="region of interest" description="Disordered" evidence="1">
    <location>
        <begin position="1"/>
        <end position="54"/>
    </location>
</feature>
<dbReference type="PANTHER" id="PTHR46017:SF1">
    <property type="entry name" value="ALPHA-MANNOSIDASE 2C1"/>
    <property type="match status" value="1"/>
</dbReference>
<name>A0A427YSV6_9TREE</name>
<sequence>MWGQKLHAPPRRKIGRDAPRRRCRPTIEDDYRHDANGLPQSHPSGQPSLAPRHQGHYADFNLTSALDRGRLDDEKHVRMTVWSATGMAKPTFVEGVAGLGSDLARTYQKGDWLGPSWTNHWVHVVLNIPEAFRKSGEPVIFEFDPGCEGLIYNMEGHPLHAITGGANSRKDGAPGTAEDRRIDHIVPREAVTAGRYEIYIEVSVNGLFGVGINGFRHQRPDMNVSFKLASADLVLARSEARALQIDFKVLAQLARAEEGERWAVSRRALRAANEVMNAFRRSKGDGVTGELDLVVSRCREIARSVLGHIDKGVTSKPSRAAMIWGIGHCHIDTAWLWRYTQSQQKVARSWSSQVDLIARYPKHHFGASSAQQYAWLEEL</sequence>
<reference evidence="4 5" key="1">
    <citation type="submission" date="2018-11" db="EMBL/GenBank/DDBJ databases">
        <title>Genome sequence of Saitozyma podzolica DSM 27192.</title>
        <authorList>
            <person name="Aliyu H."/>
            <person name="Gorte O."/>
            <person name="Ochsenreither K."/>
        </authorList>
    </citation>
    <scope>NUCLEOTIDE SEQUENCE [LARGE SCALE GENOMIC DNA]</scope>
    <source>
        <strain evidence="4 5">DSM 27192</strain>
    </source>
</reference>
<organism evidence="4 5">
    <name type="scientific">Saitozyma podzolica</name>
    <dbReference type="NCBI Taxonomy" id="1890683"/>
    <lineage>
        <taxon>Eukaryota</taxon>
        <taxon>Fungi</taxon>
        <taxon>Dikarya</taxon>
        <taxon>Basidiomycota</taxon>
        <taxon>Agaricomycotina</taxon>
        <taxon>Tremellomycetes</taxon>
        <taxon>Tremellales</taxon>
        <taxon>Trimorphomycetaceae</taxon>
        <taxon>Saitozyma</taxon>
    </lineage>
</organism>
<protein>
    <submittedName>
        <fullName evidence="4">Glycoside hydrolase, 38 vacuolar alpha mannosidase</fullName>
    </submittedName>
</protein>